<proteinExistence type="predicted"/>
<name>A0AAV1QFV0_SCOSC</name>
<sequence length="100" mass="11012">RPEQQTSITNQFESRFMKLLVRCRVDPGQTGNALPLDTGEPLSAAAVNERDAYQPDSSFVNTEHSDLPAGFSAVIKSRASDIAGWFVRKLKPPLTPAERL</sequence>
<protein>
    <submittedName>
        <fullName evidence="1">DNA transposase THAP9 isoform X3</fullName>
    </submittedName>
</protein>
<comment type="caution">
    <text evidence="1">The sequence shown here is derived from an EMBL/GenBank/DDBJ whole genome shotgun (WGS) entry which is preliminary data.</text>
</comment>
<evidence type="ECO:0000313" key="2">
    <source>
        <dbReference type="Proteomes" id="UP001314229"/>
    </source>
</evidence>
<organism evidence="1 2">
    <name type="scientific">Scomber scombrus</name>
    <name type="common">Atlantic mackerel</name>
    <name type="synonym">Scomber vernalis</name>
    <dbReference type="NCBI Taxonomy" id="13677"/>
    <lineage>
        <taxon>Eukaryota</taxon>
        <taxon>Metazoa</taxon>
        <taxon>Chordata</taxon>
        <taxon>Craniata</taxon>
        <taxon>Vertebrata</taxon>
        <taxon>Euteleostomi</taxon>
        <taxon>Actinopterygii</taxon>
        <taxon>Neopterygii</taxon>
        <taxon>Teleostei</taxon>
        <taxon>Neoteleostei</taxon>
        <taxon>Acanthomorphata</taxon>
        <taxon>Pelagiaria</taxon>
        <taxon>Scombriformes</taxon>
        <taxon>Scombridae</taxon>
        <taxon>Scomber</taxon>
    </lineage>
</organism>
<evidence type="ECO:0000313" key="1">
    <source>
        <dbReference type="EMBL" id="CAK6981496.1"/>
    </source>
</evidence>
<gene>
    <name evidence="1" type="ORF">FSCOSCO3_A016069</name>
</gene>
<dbReference type="AlphaFoldDB" id="A0AAV1QFV0"/>
<dbReference type="EMBL" id="CAWUFR010000833">
    <property type="protein sequence ID" value="CAK6981496.1"/>
    <property type="molecule type" value="Genomic_DNA"/>
</dbReference>
<accession>A0AAV1QFV0</accession>
<feature type="non-terminal residue" evidence="1">
    <location>
        <position position="1"/>
    </location>
</feature>
<dbReference type="Proteomes" id="UP001314229">
    <property type="component" value="Unassembled WGS sequence"/>
</dbReference>
<reference evidence="1 2" key="1">
    <citation type="submission" date="2024-01" db="EMBL/GenBank/DDBJ databases">
        <authorList>
            <person name="Alioto T."/>
            <person name="Alioto T."/>
            <person name="Gomez Garrido J."/>
        </authorList>
    </citation>
    <scope>NUCLEOTIDE SEQUENCE [LARGE SCALE GENOMIC DNA]</scope>
</reference>
<keyword evidence="2" id="KW-1185">Reference proteome</keyword>